<dbReference type="Pfam" id="PF00293">
    <property type="entry name" value="NUDIX"/>
    <property type="match status" value="1"/>
</dbReference>
<feature type="compositionally biased region" description="Gly residues" evidence="12">
    <location>
        <begin position="258"/>
        <end position="271"/>
    </location>
</feature>
<keyword evidence="7" id="KW-0378">Hydrolase</keyword>
<name>A0A9D4TMY7_CHLVU</name>
<comment type="catalytic activity">
    <reaction evidence="10">
        <text>8-oxo-dGTP + H2O = 8-oxo-dGMP + diphosphate + H(+)</text>
        <dbReference type="Rhea" id="RHEA:31575"/>
        <dbReference type="ChEBI" id="CHEBI:15377"/>
        <dbReference type="ChEBI" id="CHEBI:15378"/>
        <dbReference type="ChEBI" id="CHEBI:33019"/>
        <dbReference type="ChEBI" id="CHEBI:63224"/>
        <dbReference type="ChEBI" id="CHEBI:77896"/>
        <dbReference type="EC" id="3.6.1.55"/>
    </reaction>
</comment>
<feature type="region of interest" description="Disordered" evidence="12">
    <location>
        <begin position="433"/>
        <end position="555"/>
    </location>
</feature>
<feature type="region of interest" description="Disordered" evidence="12">
    <location>
        <begin position="251"/>
        <end position="281"/>
    </location>
</feature>
<evidence type="ECO:0000256" key="7">
    <source>
        <dbReference type="ARBA" id="ARBA00022801"/>
    </source>
</evidence>
<dbReference type="PANTHER" id="PTHR47707:SF1">
    <property type="entry name" value="NUDIX HYDROLASE FAMILY PROTEIN"/>
    <property type="match status" value="1"/>
</dbReference>
<keyword evidence="5" id="KW-0479">Metal-binding</keyword>
<evidence type="ECO:0000256" key="1">
    <source>
        <dbReference type="ARBA" id="ARBA00001946"/>
    </source>
</evidence>
<dbReference type="InterPro" id="IPR020476">
    <property type="entry name" value="Nudix_hydrolase"/>
</dbReference>
<feature type="compositionally biased region" description="Low complexity" evidence="12">
    <location>
        <begin position="685"/>
        <end position="695"/>
    </location>
</feature>
<dbReference type="InterPro" id="IPR001214">
    <property type="entry name" value="SET_dom"/>
</dbReference>
<comment type="caution">
    <text evidence="15">The sequence shown here is derived from an EMBL/GenBank/DDBJ whole genome shotgun (WGS) entry which is preliminary data.</text>
</comment>
<feature type="region of interest" description="Disordered" evidence="12">
    <location>
        <begin position="206"/>
        <end position="225"/>
    </location>
</feature>
<dbReference type="SUPFAM" id="SSF55811">
    <property type="entry name" value="Nudix"/>
    <property type="match status" value="1"/>
</dbReference>
<evidence type="ECO:0000313" key="16">
    <source>
        <dbReference type="Proteomes" id="UP001055712"/>
    </source>
</evidence>
<feature type="compositionally biased region" description="Low complexity" evidence="12">
    <location>
        <begin position="570"/>
        <end position="589"/>
    </location>
</feature>
<dbReference type="PROSITE" id="PS51462">
    <property type="entry name" value="NUDIX"/>
    <property type="match status" value="1"/>
</dbReference>
<keyword evidence="8" id="KW-0460">Magnesium</keyword>
<feature type="compositionally biased region" description="Low complexity" evidence="12">
    <location>
        <begin position="511"/>
        <end position="523"/>
    </location>
</feature>
<dbReference type="SMART" id="SM00317">
    <property type="entry name" value="SET"/>
    <property type="match status" value="1"/>
</dbReference>
<evidence type="ECO:0000256" key="4">
    <source>
        <dbReference type="ARBA" id="ARBA00022705"/>
    </source>
</evidence>
<evidence type="ECO:0000313" key="15">
    <source>
        <dbReference type="EMBL" id="KAI3429826.1"/>
    </source>
</evidence>
<feature type="compositionally biased region" description="Polar residues" evidence="12">
    <location>
        <begin position="495"/>
        <end position="510"/>
    </location>
</feature>
<dbReference type="CDD" id="cd03425">
    <property type="entry name" value="NUDIX_MutT_NudA_like"/>
    <property type="match status" value="1"/>
</dbReference>
<organism evidence="15 16">
    <name type="scientific">Chlorella vulgaris</name>
    <name type="common">Green alga</name>
    <dbReference type="NCBI Taxonomy" id="3077"/>
    <lineage>
        <taxon>Eukaryota</taxon>
        <taxon>Viridiplantae</taxon>
        <taxon>Chlorophyta</taxon>
        <taxon>core chlorophytes</taxon>
        <taxon>Trebouxiophyceae</taxon>
        <taxon>Chlorellales</taxon>
        <taxon>Chlorellaceae</taxon>
        <taxon>Chlorella clade</taxon>
        <taxon>Chlorella</taxon>
    </lineage>
</organism>
<dbReference type="EMBL" id="SIDB01000008">
    <property type="protein sequence ID" value="KAI3429826.1"/>
    <property type="molecule type" value="Genomic_DNA"/>
</dbReference>
<keyword evidence="9" id="KW-0234">DNA repair</keyword>
<reference evidence="15" key="1">
    <citation type="journal article" date="2019" name="Plant J.">
        <title>Chlorella vulgaris genome assembly and annotation reveals the molecular basis for metabolic acclimation to high light conditions.</title>
        <authorList>
            <person name="Cecchin M."/>
            <person name="Marcolungo L."/>
            <person name="Rossato M."/>
            <person name="Girolomoni L."/>
            <person name="Cosentino E."/>
            <person name="Cuine S."/>
            <person name="Li-Beisson Y."/>
            <person name="Delledonne M."/>
            <person name="Ballottari M."/>
        </authorList>
    </citation>
    <scope>NUCLEOTIDE SEQUENCE</scope>
    <source>
        <strain evidence="15">211/11P</strain>
    </source>
</reference>
<dbReference type="PROSITE" id="PS50280">
    <property type="entry name" value="SET"/>
    <property type="match status" value="1"/>
</dbReference>
<evidence type="ECO:0000256" key="2">
    <source>
        <dbReference type="ARBA" id="ARBA00005582"/>
    </source>
</evidence>
<dbReference type="PRINTS" id="PR00502">
    <property type="entry name" value="NUDIXFAMILY"/>
</dbReference>
<sequence length="956" mass="100308">MRVTAAGCGLAPRQALVQLPPAGGRPARPFLAACTPGRRGPCHPPTAQAVPGGGEGDGTEAPSSSSGNSRNRRPLRDERRPAAPPSPAAQSTRLQQQLVMQAAAVRRDLADLVGAQRGYSGPQQQQQQQPAAYSPQQQRRSGQRTGFNKASSTSTGSSGTADKRQSTEPEQPLKLWYEPPAAKKGATRKGGSGAANVALDGGSGAAIAEQQQPKKEPASWQARDSGAPLPFISVAQGDMDASIAHTFGNPRRISHLPGGSGGTGLTSGGANSGSTSRLARWPPPIKTATNVLVVSAALMNQSNQVLLAKRTKGSAKFRGMYEFPGGKVEPGEIPQYALQRELHEEIGVEVEERALQALTFVSHRYGYWSHNFLALLFVAEQWRNEPRPMEGQELEWVHCSQLMSYADKVPLPTKRLLAAVYGVMLHRQRQQEAAAAAASSRPGPGTAMPRSRAWLSAAGSRRTSNSSGGSSSGDSSRASTAGSVEAADAKRGGRHTQQSAGGGSKVQQQVAAGGSRPAQAAASDSEQQRAAGAGRSMPRQAAAAGTRLPLPARSKAGVKVEDWWDTFESAQPDSQAPAPLPADSSADAPRSSRRASSRDGKPSEASTTAAAAADPAVAASSSVAAEPGMAAGKQRFGRQQQQQQRQASDKQPQRQPYRSPSSQRSRQAWLEQVARRQQAFLASKQQQQQQQQLQLHSDPAGQAPAGSEATSSFVGAGSASARPAPEPAPVQNAAAPPAAASAPPVGEAALAAVGTAAFSALSSQPQLPPLNEVLGPAAAVVLGGPPLALLAAKAVLRDKFHVELHRGRLYVTAGVPSQGPAVPPASVQVRPCSDSRLGNGAFAAAPIPTGHFLGDYTGELLDRASFYSRYPDGVGDFAAAIDDEWTVDAVVPVADTGVFHPVHMNHSRRRANVGRYYARAERRISFFTTRDVAAGEELLYDYGRAYWRGREGQELP</sequence>
<evidence type="ECO:0000256" key="11">
    <source>
        <dbReference type="ARBA" id="ARBA00038905"/>
    </source>
</evidence>
<feature type="compositionally biased region" description="Low complexity" evidence="12">
    <location>
        <begin position="653"/>
        <end position="667"/>
    </location>
</feature>
<dbReference type="OrthoDB" id="308383at2759"/>
<comment type="cofactor">
    <cofactor evidence="1">
        <name>Mg(2+)</name>
        <dbReference type="ChEBI" id="CHEBI:18420"/>
    </cofactor>
</comment>
<accession>A0A9D4TMY7</accession>
<dbReference type="PROSITE" id="PS00893">
    <property type="entry name" value="NUDIX_BOX"/>
    <property type="match status" value="1"/>
</dbReference>
<dbReference type="InterPro" id="IPR015797">
    <property type="entry name" value="NUDIX_hydrolase-like_dom_sf"/>
</dbReference>
<dbReference type="GO" id="GO:0046872">
    <property type="term" value="F:metal ion binding"/>
    <property type="evidence" value="ECO:0007669"/>
    <property type="project" value="UniProtKB-KW"/>
</dbReference>
<keyword evidence="16" id="KW-1185">Reference proteome</keyword>
<feature type="domain" description="SET" evidence="13">
    <location>
        <begin position="825"/>
        <end position="943"/>
    </location>
</feature>
<reference evidence="15" key="2">
    <citation type="submission" date="2020-11" db="EMBL/GenBank/DDBJ databases">
        <authorList>
            <person name="Cecchin M."/>
            <person name="Marcolungo L."/>
            <person name="Rossato M."/>
            <person name="Girolomoni L."/>
            <person name="Cosentino E."/>
            <person name="Cuine S."/>
            <person name="Li-Beisson Y."/>
            <person name="Delledonne M."/>
            <person name="Ballottari M."/>
        </authorList>
    </citation>
    <scope>NUCLEOTIDE SEQUENCE</scope>
    <source>
        <strain evidence="15">211/11P</strain>
        <tissue evidence="15">Whole cell</tissue>
    </source>
</reference>
<evidence type="ECO:0000256" key="10">
    <source>
        <dbReference type="ARBA" id="ARBA00035861"/>
    </source>
</evidence>
<dbReference type="Gene3D" id="2.170.270.10">
    <property type="entry name" value="SET domain"/>
    <property type="match status" value="1"/>
</dbReference>
<dbReference type="InterPro" id="IPR047127">
    <property type="entry name" value="MutT-like"/>
</dbReference>
<feature type="compositionally biased region" description="Low complexity" evidence="12">
    <location>
        <begin position="151"/>
        <end position="160"/>
    </location>
</feature>
<evidence type="ECO:0000259" key="14">
    <source>
        <dbReference type="PROSITE" id="PS51462"/>
    </source>
</evidence>
<evidence type="ECO:0000256" key="9">
    <source>
        <dbReference type="ARBA" id="ARBA00023204"/>
    </source>
</evidence>
<evidence type="ECO:0000256" key="8">
    <source>
        <dbReference type="ARBA" id="ARBA00022842"/>
    </source>
</evidence>
<feature type="region of interest" description="Disordered" evidence="12">
    <location>
        <begin position="118"/>
        <end position="197"/>
    </location>
</feature>
<evidence type="ECO:0000256" key="6">
    <source>
        <dbReference type="ARBA" id="ARBA00022763"/>
    </source>
</evidence>
<dbReference type="AlphaFoldDB" id="A0A9D4TMY7"/>
<dbReference type="Gene3D" id="3.90.79.10">
    <property type="entry name" value="Nucleoside Triphosphate Pyrophosphohydrolase"/>
    <property type="match status" value="1"/>
</dbReference>
<feature type="domain" description="Nudix hydrolase" evidence="14">
    <location>
        <begin position="289"/>
        <end position="418"/>
    </location>
</feature>
<dbReference type="GO" id="GO:0035539">
    <property type="term" value="F:8-oxo-7,8-dihydrodeoxyguanosine triphosphate pyrophosphatase activity"/>
    <property type="evidence" value="ECO:0007669"/>
    <property type="project" value="UniProtKB-EC"/>
</dbReference>
<dbReference type="GO" id="GO:0044715">
    <property type="term" value="F:8-oxo-dGDP phosphatase activity"/>
    <property type="evidence" value="ECO:0007669"/>
    <property type="project" value="TreeGrafter"/>
</dbReference>
<dbReference type="InterPro" id="IPR000086">
    <property type="entry name" value="NUDIX_hydrolase_dom"/>
</dbReference>
<dbReference type="PANTHER" id="PTHR47707">
    <property type="entry name" value="8-OXO-DGTP DIPHOSPHATASE"/>
    <property type="match status" value="1"/>
</dbReference>
<dbReference type="SUPFAM" id="SSF82199">
    <property type="entry name" value="SET domain"/>
    <property type="match status" value="1"/>
</dbReference>
<feature type="compositionally biased region" description="Low complexity" evidence="12">
    <location>
        <begin position="637"/>
        <end position="646"/>
    </location>
</feature>
<dbReference type="Pfam" id="PF00856">
    <property type="entry name" value="SET"/>
    <property type="match status" value="1"/>
</dbReference>
<keyword evidence="4" id="KW-0235">DNA replication</keyword>
<feature type="compositionally biased region" description="Low complexity" evidence="12">
    <location>
        <begin position="715"/>
        <end position="741"/>
    </location>
</feature>
<evidence type="ECO:0000256" key="3">
    <source>
        <dbReference type="ARBA" id="ARBA00022457"/>
    </source>
</evidence>
<dbReference type="GO" id="GO:0008413">
    <property type="term" value="F:8-oxo-7,8-dihydroguanosine triphosphate pyrophosphatase activity"/>
    <property type="evidence" value="ECO:0007669"/>
    <property type="project" value="TreeGrafter"/>
</dbReference>
<dbReference type="InterPro" id="IPR046341">
    <property type="entry name" value="SET_dom_sf"/>
</dbReference>
<evidence type="ECO:0000259" key="13">
    <source>
        <dbReference type="PROSITE" id="PS50280"/>
    </source>
</evidence>
<dbReference type="GO" id="GO:0006281">
    <property type="term" value="P:DNA repair"/>
    <property type="evidence" value="ECO:0007669"/>
    <property type="project" value="UniProtKB-KW"/>
</dbReference>
<comment type="similarity">
    <text evidence="2">Belongs to the Nudix hydrolase family.</text>
</comment>
<keyword evidence="6" id="KW-0227">DNA damage</keyword>
<feature type="compositionally biased region" description="Low complexity" evidence="12">
    <location>
        <begin position="118"/>
        <end position="140"/>
    </location>
</feature>
<feature type="compositionally biased region" description="Low complexity" evidence="12">
    <location>
        <begin position="456"/>
        <end position="483"/>
    </location>
</feature>
<gene>
    <name evidence="15" type="ORF">D9Q98_010139</name>
</gene>
<feature type="compositionally biased region" description="Low complexity" evidence="12">
    <location>
        <begin position="603"/>
        <end position="626"/>
    </location>
</feature>
<dbReference type="GO" id="GO:0044716">
    <property type="term" value="F:8-oxo-GDP phosphatase activity"/>
    <property type="evidence" value="ECO:0007669"/>
    <property type="project" value="TreeGrafter"/>
</dbReference>
<feature type="region of interest" description="Disordered" evidence="12">
    <location>
        <begin position="570"/>
        <end position="741"/>
    </location>
</feature>
<keyword evidence="3" id="KW-0515">Mutator protein</keyword>
<dbReference type="EC" id="3.6.1.55" evidence="11"/>
<feature type="region of interest" description="Disordered" evidence="12">
    <location>
        <begin position="19"/>
        <end position="100"/>
    </location>
</feature>
<dbReference type="GO" id="GO:0006260">
    <property type="term" value="P:DNA replication"/>
    <property type="evidence" value="ECO:0007669"/>
    <property type="project" value="UniProtKB-KW"/>
</dbReference>
<dbReference type="Proteomes" id="UP001055712">
    <property type="component" value="Unassembled WGS sequence"/>
</dbReference>
<evidence type="ECO:0000256" key="12">
    <source>
        <dbReference type="SAM" id="MobiDB-lite"/>
    </source>
</evidence>
<dbReference type="InterPro" id="IPR020084">
    <property type="entry name" value="NUDIX_hydrolase_CS"/>
</dbReference>
<protein>
    <recommendedName>
        <fullName evidence="11">8-oxo-dGTP diphosphatase</fullName>
        <ecNumber evidence="11">3.6.1.55</ecNumber>
    </recommendedName>
</protein>
<proteinExistence type="inferred from homology"/>
<evidence type="ECO:0000256" key="5">
    <source>
        <dbReference type="ARBA" id="ARBA00022723"/>
    </source>
</evidence>